<feature type="domain" description="HTH arsR-type" evidence="2">
    <location>
        <begin position="2"/>
        <end position="99"/>
    </location>
</feature>
<dbReference type="GO" id="GO:0046685">
    <property type="term" value="P:response to arsenic-containing substance"/>
    <property type="evidence" value="ECO:0007669"/>
    <property type="project" value="UniProtKB-KW"/>
</dbReference>
<keyword evidence="1" id="KW-0059">Arsenical resistance</keyword>
<protein>
    <submittedName>
        <fullName evidence="3">ArsR family transcriptional regulator</fullName>
    </submittedName>
</protein>
<dbReference type="SMART" id="SM00226">
    <property type="entry name" value="LMWPc"/>
    <property type="match status" value="1"/>
</dbReference>
<dbReference type="CDD" id="cd00090">
    <property type="entry name" value="HTH_ARSR"/>
    <property type="match status" value="1"/>
</dbReference>
<sequence>MASHLVVHEPPDLLKLLAHELRWRIVHQLARSDLRVQELAERVARPLNLVSYHLARLRRSALVLERRSSSDARDVYYSLDLVRLQRLYHDAGVALHPALIECREQREGIHPTAANLVAAVGSRVRVLFLCTHNSARSQMAEAMLRQLGGDLVEVYSAGSEVGAVHPLAIETMAVRGIDLRRQRSKSVEEFTGQQFDYVITVCDRMREVCPVFPGEPEQIHWSIPDPAAVDAALQREAFAEVAQQLAVRLDFFVKALAAHSR</sequence>
<name>A0A7C1FK24_9CHLR</name>
<dbReference type="Pfam" id="PF01451">
    <property type="entry name" value="LMWPc"/>
    <property type="match status" value="1"/>
</dbReference>
<dbReference type="InterPro" id="IPR023485">
    <property type="entry name" value="Ptyr_pPase"/>
</dbReference>
<dbReference type="Gene3D" id="3.40.50.2300">
    <property type="match status" value="1"/>
</dbReference>
<dbReference type="AlphaFoldDB" id="A0A7C1FK24"/>
<dbReference type="PANTHER" id="PTHR43428:SF1">
    <property type="entry name" value="ARSENATE REDUCTASE"/>
    <property type="match status" value="1"/>
</dbReference>
<dbReference type="GO" id="GO:0003700">
    <property type="term" value="F:DNA-binding transcription factor activity"/>
    <property type="evidence" value="ECO:0007669"/>
    <property type="project" value="InterPro"/>
</dbReference>
<dbReference type="InterPro" id="IPR011991">
    <property type="entry name" value="ArsR-like_HTH"/>
</dbReference>
<dbReference type="InterPro" id="IPR036388">
    <property type="entry name" value="WH-like_DNA-bd_sf"/>
</dbReference>
<dbReference type="CDD" id="cd16345">
    <property type="entry name" value="LMWP_ArsC"/>
    <property type="match status" value="1"/>
</dbReference>
<evidence type="ECO:0000259" key="2">
    <source>
        <dbReference type="PROSITE" id="PS50987"/>
    </source>
</evidence>
<dbReference type="PROSITE" id="PS50987">
    <property type="entry name" value="HTH_ARSR_2"/>
    <property type="match status" value="1"/>
</dbReference>
<dbReference type="SMART" id="SM00418">
    <property type="entry name" value="HTH_ARSR"/>
    <property type="match status" value="1"/>
</dbReference>
<reference evidence="3" key="1">
    <citation type="journal article" date="2020" name="mSystems">
        <title>Genome- and Community-Level Interaction Insights into Carbon Utilization and Element Cycling Functions of Hydrothermarchaeota in Hydrothermal Sediment.</title>
        <authorList>
            <person name="Zhou Z."/>
            <person name="Liu Y."/>
            <person name="Xu W."/>
            <person name="Pan J."/>
            <person name="Luo Z.H."/>
            <person name="Li M."/>
        </authorList>
    </citation>
    <scope>NUCLEOTIDE SEQUENCE [LARGE SCALE GENOMIC DNA]</scope>
    <source>
        <strain evidence="3">SpSt-289</strain>
    </source>
</reference>
<evidence type="ECO:0000256" key="1">
    <source>
        <dbReference type="ARBA" id="ARBA00022849"/>
    </source>
</evidence>
<dbReference type="SUPFAM" id="SSF46785">
    <property type="entry name" value="Winged helix' DNA-binding domain"/>
    <property type="match status" value="1"/>
</dbReference>
<gene>
    <name evidence="3" type="ORF">ENQ20_20185</name>
</gene>
<dbReference type="SUPFAM" id="SSF52788">
    <property type="entry name" value="Phosphotyrosine protein phosphatases I"/>
    <property type="match status" value="1"/>
</dbReference>
<proteinExistence type="predicted"/>
<organism evidence="3">
    <name type="scientific">Caldilinea aerophila</name>
    <dbReference type="NCBI Taxonomy" id="133453"/>
    <lineage>
        <taxon>Bacteria</taxon>
        <taxon>Bacillati</taxon>
        <taxon>Chloroflexota</taxon>
        <taxon>Caldilineae</taxon>
        <taxon>Caldilineales</taxon>
        <taxon>Caldilineaceae</taxon>
        <taxon>Caldilinea</taxon>
    </lineage>
</organism>
<dbReference type="Gene3D" id="1.10.10.10">
    <property type="entry name" value="Winged helix-like DNA-binding domain superfamily/Winged helix DNA-binding domain"/>
    <property type="match status" value="1"/>
</dbReference>
<dbReference type="InterPro" id="IPR001845">
    <property type="entry name" value="HTH_ArsR_DNA-bd_dom"/>
</dbReference>
<accession>A0A7C1FK24</accession>
<dbReference type="PANTHER" id="PTHR43428">
    <property type="entry name" value="ARSENATE REDUCTASE"/>
    <property type="match status" value="1"/>
</dbReference>
<dbReference type="InterPro" id="IPR036196">
    <property type="entry name" value="Ptyr_pPase_sf"/>
</dbReference>
<comment type="caution">
    <text evidence="3">The sequence shown here is derived from an EMBL/GenBank/DDBJ whole genome shotgun (WGS) entry which is preliminary data.</text>
</comment>
<dbReference type="EMBL" id="DSMG01000202">
    <property type="protein sequence ID" value="HDX33776.1"/>
    <property type="molecule type" value="Genomic_DNA"/>
</dbReference>
<dbReference type="InterPro" id="IPR036390">
    <property type="entry name" value="WH_DNA-bd_sf"/>
</dbReference>
<evidence type="ECO:0000313" key="3">
    <source>
        <dbReference type="EMBL" id="HDX33776.1"/>
    </source>
</evidence>